<accession>A0A3B4D5U0</accession>
<dbReference type="GO" id="GO:0005886">
    <property type="term" value="C:plasma membrane"/>
    <property type="evidence" value="ECO:0007669"/>
    <property type="project" value="UniProtKB-SubCell"/>
</dbReference>
<dbReference type="Pfam" id="PF14921">
    <property type="entry name" value="APCDDC"/>
    <property type="match status" value="2"/>
</dbReference>
<keyword evidence="7" id="KW-0325">Glycoprotein</keyword>
<protein>
    <recommendedName>
        <fullName evidence="9">Protein APCDD1</fullName>
    </recommendedName>
</protein>
<dbReference type="Ensembl" id="ENSPNAT00000028348.2">
    <property type="protein sequence ID" value="ENSPNAP00000018885.1"/>
    <property type="gene ID" value="ENSPNAG00000003910.2"/>
</dbReference>
<reference evidence="13 14" key="1">
    <citation type="submission" date="2020-10" db="EMBL/GenBank/DDBJ databases">
        <title>Pygocentrus nattereri (red-bellied piranha) genome, fPygNat1, primary haplotype.</title>
        <authorList>
            <person name="Myers G."/>
            <person name="Meyer A."/>
            <person name="Karagic N."/>
            <person name="Pippel M."/>
            <person name="Winkler S."/>
            <person name="Tracey A."/>
            <person name="Wood J."/>
            <person name="Formenti G."/>
            <person name="Howe K."/>
            <person name="Fedrigo O."/>
            <person name="Jarvis E.D."/>
        </authorList>
    </citation>
    <scope>NUCLEOTIDE SEQUENCE [LARGE SCALE GENOMIC DNA]</scope>
</reference>
<evidence type="ECO:0000256" key="5">
    <source>
        <dbReference type="ARBA" id="ARBA00022729"/>
    </source>
</evidence>
<feature type="chain" id="PRO_5017204614" description="Protein APCDD1" evidence="11">
    <location>
        <begin position="20"/>
        <end position="505"/>
    </location>
</feature>
<evidence type="ECO:0000256" key="3">
    <source>
        <dbReference type="ARBA" id="ARBA00022687"/>
    </source>
</evidence>
<dbReference type="STRING" id="42514.ENSPNAP00000018885"/>
<name>A0A3B4D5U0_PYGNA</name>
<evidence type="ECO:0000256" key="6">
    <source>
        <dbReference type="ARBA" id="ARBA00023136"/>
    </source>
</evidence>
<keyword evidence="4" id="KW-0812">Transmembrane</keyword>
<evidence type="ECO:0000259" key="12">
    <source>
        <dbReference type="SMART" id="SM01352"/>
    </source>
</evidence>
<feature type="region of interest" description="Disordered" evidence="10">
    <location>
        <begin position="430"/>
        <end position="453"/>
    </location>
</feature>
<feature type="compositionally biased region" description="Polar residues" evidence="10">
    <location>
        <begin position="435"/>
        <end position="444"/>
    </location>
</feature>
<feature type="domain" description="APCDD1" evidence="12">
    <location>
        <begin position="46"/>
        <end position="277"/>
    </location>
</feature>
<reference evidence="13" key="2">
    <citation type="submission" date="2025-08" db="UniProtKB">
        <authorList>
            <consortium name="Ensembl"/>
        </authorList>
    </citation>
    <scope>IDENTIFICATION</scope>
</reference>
<proteinExistence type="inferred from homology"/>
<keyword evidence="14" id="KW-1185">Reference proteome</keyword>
<dbReference type="PANTHER" id="PTHR31021">
    <property type="entry name" value="ADENOMATOSIS POLYPOSIS COLI DOWN-REGULATED 1"/>
    <property type="match status" value="1"/>
</dbReference>
<dbReference type="PANTHER" id="PTHR31021:SF2">
    <property type="entry name" value="PROTEIN APCDD1"/>
    <property type="match status" value="1"/>
</dbReference>
<sequence>MFLWRYTAAVLVLLSAGWCERLPPRLVSSSPARLEKSFGRHSRLHQCQYMLKHLQDGDQITVHMPPDIAGHWVSDSCEVRSGPEFLTRSYHFYNNYTFQALQFYYRDNQCTEPSYTLLIEGSVHPRQASWVVRGGTEADFQLSRVLLVSHSPAAAEALQVKLEQSCGLVKRLDPGLSYELWADGTKHSSRDCARGLDFSMQELQLLRMERLHRHGDPATNAEELFLGDVHTERAQRRLHKPSGYQPPLQSVKTYDASCVTCQIVSEADLYNPPVLPSQNERPLRLYGNWVSRRCEVRPGVLFLTRHFVFYEDSNIWEGHYYHFSDPVCRHPTFSISAKGHYSQGVPSTAVMGGTEFTFTVTHMKVTPMDMATASILNVFSGDKCGKQGSWKLGVQQDVTPTLGCAALGIRLPHTEYELFRIGRDSAGRSLLFNGQRPTNGSSPDQPHKRATSYQPPLIRCISSQKGSTGIGKEGDHHFRLGNGYKTLDQHLIFVIMLVELVFWSI</sequence>
<evidence type="ECO:0000256" key="4">
    <source>
        <dbReference type="ARBA" id="ARBA00022692"/>
    </source>
</evidence>
<keyword evidence="5 11" id="KW-0732">Signal</keyword>
<gene>
    <name evidence="13" type="primary">APCDD1</name>
</gene>
<dbReference type="GeneTree" id="ENSGT00640000091492"/>
<evidence type="ECO:0000256" key="11">
    <source>
        <dbReference type="SAM" id="SignalP"/>
    </source>
</evidence>
<keyword evidence="2" id="KW-1003">Cell membrane</keyword>
<dbReference type="GO" id="GO:0030178">
    <property type="term" value="P:negative regulation of Wnt signaling pathway"/>
    <property type="evidence" value="ECO:0007669"/>
    <property type="project" value="InterPro"/>
</dbReference>
<evidence type="ECO:0000256" key="2">
    <source>
        <dbReference type="ARBA" id="ARBA00022475"/>
    </source>
</evidence>
<evidence type="ECO:0000256" key="9">
    <source>
        <dbReference type="ARBA" id="ARBA00040474"/>
    </source>
</evidence>
<feature type="signal peptide" evidence="11">
    <location>
        <begin position="1"/>
        <end position="19"/>
    </location>
</feature>
<dbReference type="OMA" id="GWCERLP"/>
<keyword evidence="6" id="KW-0472">Membrane</keyword>
<organism evidence="13 14">
    <name type="scientific">Pygocentrus nattereri</name>
    <name type="common">Red-bellied piranha</name>
    <dbReference type="NCBI Taxonomy" id="42514"/>
    <lineage>
        <taxon>Eukaryota</taxon>
        <taxon>Metazoa</taxon>
        <taxon>Chordata</taxon>
        <taxon>Craniata</taxon>
        <taxon>Vertebrata</taxon>
        <taxon>Euteleostomi</taxon>
        <taxon>Actinopterygii</taxon>
        <taxon>Neopterygii</taxon>
        <taxon>Teleostei</taxon>
        <taxon>Ostariophysi</taxon>
        <taxon>Characiformes</taxon>
        <taxon>Characoidei</taxon>
        <taxon>Pygocentrus</taxon>
    </lineage>
</organism>
<dbReference type="InterPro" id="IPR029405">
    <property type="entry name" value="APCDD1_dom"/>
</dbReference>
<dbReference type="OrthoDB" id="5985602at2759"/>
<evidence type="ECO:0000313" key="14">
    <source>
        <dbReference type="Proteomes" id="UP001501920"/>
    </source>
</evidence>
<dbReference type="GO" id="GO:0017147">
    <property type="term" value="F:Wnt-protein binding"/>
    <property type="evidence" value="ECO:0007669"/>
    <property type="project" value="InterPro"/>
</dbReference>
<keyword evidence="3" id="KW-0879">Wnt signaling pathway</keyword>
<evidence type="ECO:0000256" key="10">
    <source>
        <dbReference type="SAM" id="MobiDB-lite"/>
    </source>
</evidence>
<reference evidence="13" key="3">
    <citation type="submission" date="2025-09" db="UniProtKB">
        <authorList>
            <consortium name="Ensembl"/>
        </authorList>
    </citation>
    <scope>IDENTIFICATION</scope>
</reference>
<comment type="subcellular location">
    <subcellularLocation>
        <location evidence="1">Cell membrane</location>
        <topology evidence="1">Single-pass type I membrane protein</topology>
    </subcellularLocation>
</comment>
<evidence type="ECO:0000256" key="1">
    <source>
        <dbReference type="ARBA" id="ARBA00004251"/>
    </source>
</evidence>
<evidence type="ECO:0000313" key="13">
    <source>
        <dbReference type="Ensembl" id="ENSPNAP00000018885.1"/>
    </source>
</evidence>
<comment type="similarity">
    <text evidence="8">Belongs to the APCDD1 family.</text>
</comment>
<feature type="domain" description="APCDD1" evidence="12">
    <location>
        <begin position="278"/>
        <end position="466"/>
    </location>
</feature>
<evidence type="ECO:0000256" key="7">
    <source>
        <dbReference type="ARBA" id="ARBA00023180"/>
    </source>
</evidence>
<dbReference type="Proteomes" id="UP001501920">
    <property type="component" value="Chromosome 3"/>
</dbReference>
<dbReference type="AlphaFoldDB" id="A0A3B4D5U0"/>
<evidence type="ECO:0000256" key="8">
    <source>
        <dbReference type="ARBA" id="ARBA00038384"/>
    </source>
</evidence>
<dbReference type="SMART" id="SM01352">
    <property type="entry name" value="APCDDC"/>
    <property type="match status" value="2"/>
</dbReference>
<dbReference type="InterPro" id="IPR042425">
    <property type="entry name" value="APCDD1"/>
</dbReference>
<dbReference type="GO" id="GO:0016055">
    <property type="term" value="P:Wnt signaling pathway"/>
    <property type="evidence" value="ECO:0007669"/>
    <property type="project" value="UniProtKB-KW"/>
</dbReference>